<dbReference type="PaxDb" id="3880-AET02964"/>
<dbReference type="Pfam" id="PF00560">
    <property type="entry name" value="LRR_1"/>
    <property type="match status" value="1"/>
</dbReference>
<dbReference type="SUPFAM" id="SSF52047">
    <property type="entry name" value="RNI-like"/>
    <property type="match status" value="1"/>
</dbReference>
<protein>
    <submittedName>
        <fullName evidence="3">Disease resistance protein (TIR-NBS-LRR class)</fullName>
    </submittedName>
</protein>
<evidence type="ECO:0000256" key="2">
    <source>
        <dbReference type="ARBA" id="ARBA00022737"/>
    </source>
</evidence>
<dbReference type="Proteomes" id="UP000002051">
    <property type="component" value="Chromosome 8"/>
</dbReference>
<dbReference type="OMA" id="CIEECHF"/>
<dbReference type="EMBL" id="CM001224">
    <property type="protein sequence ID" value="AET02964.1"/>
    <property type="molecule type" value="Genomic_DNA"/>
</dbReference>
<evidence type="ECO:0000313" key="4">
    <source>
        <dbReference type="EnsemblPlants" id="AET02964"/>
    </source>
</evidence>
<dbReference type="Gene3D" id="3.80.10.10">
    <property type="entry name" value="Ribonuclease Inhibitor"/>
    <property type="match status" value="2"/>
</dbReference>
<evidence type="ECO:0000313" key="5">
    <source>
        <dbReference type="Proteomes" id="UP000002051"/>
    </source>
</evidence>
<reference evidence="3 5" key="1">
    <citation type="journal article" date="2011" name="Nature">
        <title>The Medicago genome provides insight into the evolution of rhizobial symbioses.</title>
        <authorList>
            <person name="Young N.D."/>
            <person name="Debelle F."/>
            <person name="Oldroyd G.E."/>
            <person name="Geurts R."/>
            <person name="Cannon S.B."/>
            <person name="Udvardi M.K."/>
            <person name="Benedito V.A."/>
            <person name="Mayer K.F."/>
            <person name="Gouzy J."/>
            <person name="Schoof H."/>
            <person name="Van de Peer Y."/>
            <person name="Proost S."/>
            <person name="Cook D.R."/>
            <person name="Meyers B.C."/>
            <person name="Spannagl M."/>
            <person name="Cheung F."/>
            <person name="De Mita S."/>
            <person name="Krishnakumar V."/>
            <person name="Gundlach H."/>
            <person name="Zhou S."/>
            <person name="Mudge J."/>
            <person name="Bharti A.K."/>
            <person name="Murray J.D."/>
            <person name="Naoumkina M.A."/>
            <person name="Rosen B."/>
            <person name="Silverstein K.A."/>
            <person name="Tang H."/>
            <person name="Rombauts S."/>
            <person name="Zhao P.X."/>
            <person name="Zhou P."/>
            <person name="Barbe V."/>
            <person name="Bardou P."/>
            <person name="Bechner M."/>
            <person name="Bellec A."/>
            <person name="Berger A."/>
            <person name="Berges H."/>
            <person name="Bidwell S."/>
            <person name="Bisseling T."/>
            <person name="Choisne N."/>
            <person name="Couloux A."/>
            <person name="Denny R."/>
            <person name="Deshpande S."/>
            <person name="Dai X."/>
            <person name="Doyle J.J."/>
            <person name="Dudez A.M."/>
            <person name="Farmer A.D."/>
            <person name="Fouteau S."/>
            <person name="Franken C."/>
            <person name="Gibelin C."/>
            <person name="Gish J."/>
            <person name="Goldstein S."/>
            <person name="Gonzalez A.J."/>
            <person name="Green P.J."/>
            <person name="Hallab A."/>
            <person name="Hartog M."/>
            <person name="Hua A."/>
            <person name="Humphray S.J."/>
            <person name="Jeong D.H."/>
            <person name="Jing Y."/>
            <person name="Jocker A."/>
            <person name="Kenton S.M."/>
            <person name="Kim D.J."/>
            <person name="Klee K."/>
            <person name="Lai H."/>
            <person name="Lang C."/>
            <person name="Lin S."/>
            <person name="Macmil S.L."/>
            <person name="Magdelenat G."/>
            <person name="Matthews L."/>
            <person name="McCorrison J."/>
            <person name="Monaghan E.L."/>
            <person name="Mun J.H."/>
            <person name="Najar F.Z."/>
            <person name="Nicholson C."/>
            <person name="Noirot C."/>
            <person name="O'Bleness M."/>
            <person name="Paule C.R."/>
            <person name="Poulain J."/>
            <person name="Prion F."/>
            <person name="Qin B."/>
            <person name="Qu C."/>
            <person name="Retzel E.F."/>
            <person name="Riddle C."/>
            <person name="Sallet E."/>
            <person name="Samain S."/>
            <person name="Samson N."/>
            <person name="Sanders I."/>
            <person name="Saurat O."/>
            <person name="Scarpelli C."/>
            <person name="Schiex T."/>
            <person name="Segurens B."/>
            <person name="Severin A.J."/>
            <person name="Sherrier D.J."/>
            <person name="Shi R."/>
            <person name="Sims S."/>
            <person name="Singer S.R."/>
            <person name="Sinharoy S."/>
            <person name="Sterck L."/>
            <person name="Viollet A."/>
            <person name="Wang B.B."/>
            <person name="Wang K."/>
            <person name="Wang M."/>
            <person name="Wang X."/>
            <person name="Warfsmann J."/>
            <person name="Weissenbach J."/>
            <person name="White D.D."/>
            <person name="White J.D."/>
            <person name="Wiley G.B."/>
            <person name="Wincker P."/>
            <person name="Xing Y."/>
            <person name="Yang L."/>
            <person name="Yao Z."/>
            <person name="Ying F."/>
            <person name="Zhai J."/>
            <person name="Zhou L."/>
            <person name="Zuber A."/>
            <person name="Denarie J."/>
            <person name="Dixon R.A."/>
            <person name="May G.D."/>
            <person name="Schwartz D.C."/>
            <person name="Rogers J."/>
            <person name="Quetier F."/>
            <person name="Town C.D."/>
            <person name="Roe B.A."/>
        </authorList>
    </citation>
    <scope>NUCLEOTIDE SEQUENCE [LARGE SCALE GENOMIC DNA]</scope>
    <source>
        <strain evidence="3">A17</strain>
        <strain evidence="4 5">cv. Jemalong A17</strain>
    </source>
</reference>
<keyword evidence="2" id="KW-0677">Repeat</keyword>
<reference evidence="4" key="3">
    <citation type="submission" date="2015-04" db="UniProtKB">
        <authorList>
            <consortium name="EnsemblPlants"/>
        </authorList>
    </citation>
    <scope>IDENTIFICATION</scope>
    <source>
        <strain evidence="4">cv. Jemalong A17</strain>
    </source>
</reference>
<dbReference type="PANTHER" id="PTHR48051">
    <property type="match status" value="1"/>
</dbReference>
<dbReference type="InterPro" id="IPR050216">
    <property type="entry name" value="LRR_domain-containing"/>
</dbReference>
<sequence length="224" mass="25461">MQKFQNMKVLTSYHCEYFTYIRNVSGLPNLEKLSFENCKNLITIDNSTIRHQSKLEILNADGCSNLDVGVSSFPKLLCKMKNIEYISLYNTSIRELPSSFQNLSKLYQLSLRDCCNLFDECLPIFLKCCVNMVTLDLSNNNFKILPECLNECHLVWVLNLDRCKSVEEIRGIPPNLERLSAIECKSLSSSSRRMLLSQAGRTCFSFSNGTDGILLANICKNGII</sequence>
<evidence type="ECO:0000313" key="3">
    <source>
        <dbReference type="EMBL" id="AET02964.1"/>
    </source>
</evidence>
<keyword evidence="5" id="KW-1185">Reference proteome</keyword>
<reference evidence="3 5" key="2">
    <citation type="journal article" date="2014" name="BMC Genomics">
        <title>An improved genome release (version Mt4.0) for the model legume Medicago truncatula.</title>
        <authorList>
            <person name="Tang H."/>
            <person name="Krishnakumar V."/>
            <person name="Bidwell S."/>
            <person name="Rosen B."/>
            <person name="Chan A."/>
            <person name="Zhou S."/>
            <person name="Gentzbittel L."/>
            <person name="Childs K.L."/>
            <person name="Yandell M."/>
            <person name="Gundlach H."/>
            <person name="Mayer K.F."/>
            <person name="Schwartz D.C."/>
            <person name="Town C.D."/>
        </authorList>
    </citation>
    <scope>GENOME REANNOTATION</scope>
    <source>
        <strain evidence="4 5">cv. Jemalong A17</strain>
    </source>
</reference>
<dbReference type="HOGENOM" id="CLU_1236666_0_0_1"/>
<proteinExistence type="predicted"/>
<name>G7LCT9_MEDTR</name>
<organism evidence="3 5">
    <name type="scientific">Medicago truncatula</name>
    <name type="common">Barrel medic</name>
    <name type="synonym">Medicago tribuloides</name>
    <dbReference type="NCBI Taxonomy" id="3880"/>
    <lineage>
        <taxon>Eukaryota</taxon>
        <taxon>Viridiplantae</taxon>
        <taxon>Streptophyta</taxon>
        <taxon>Embryophyta</taxon>
        <taxon>Tracheophyta</taxon>
        <taxon>Spermatophyta</taxon>
        <taxon>Magnoliopsida</taxon>
        <taxon>eudicotyledons</taxon>
        <taxon>Gunneridae</taxon>
        <taxon>Pentapetalae</taxon>
        <taxon>rosids</taxon>
        <taxon>fabids</taxon>
        <taxon>Fabales</taxon>
        <taxon>Fabaceae</taxon>
        <taxon>Papilionoideae</taxon>
        <taxon>50 kb inversion clade</taxon>
        <taxon>NPAAA clade</taxon>
        <taxon>Hologalegina</taxon>
        <taxon>IRL clade</taxon>
        <taxon>Trifolieae</taxon>
        <taxon>Medicago</taxon>
    </lineage>
</organism>
<dbReference type="EnsemblPlants" id="AET02964">
    <property type="protein sequence ID" value="AET02964"/>
    <property type="gene ID" value="MTR_8g059550"/>
</dbReference>
<dbReference type="InterPro" id="IPR001611">
    <property type="entry name" value="Leu-rich_rpt"/>
</dbReference>
<keyword evidence="1" id="KW-0433">Leucine-rich repeat</keyword>
<dbReference type="AlphaFoldDB" id="G7LCT9"/>
<evidence type="ECO:0000256" key="1">
    <source>
        <dbReference type="ARBA" id="ARBA00022614"/>
    </source>
</evidence>
<dbReference type="InterPro" id="IPR032675">
    <property type="entry name" value="LRR_dom_sf"/>
</dbReference>
<accession>G7LCT9</accession>
<gene>
    <name evidence="3" type="ordered locus">MTR_8g059550</name>
</gene>
<dbReference type="PANTHER" id="PTHR48051:SF1">
    <property type="entry name" value="RAS SUPPRESSOR PROTEIN 1"/>
    <property type="match status" value="1"/>
</dbReference>